<accession>A0A2N9JHV7</accession>
<feature type="transmembrane region" description="Helical" evidence="1">
    <location>
        <begin position="35"/>
        <end position="53"/>
    </location>
</feature>
<feature type="transmembrane region" description="Helical" evidence="1">
    <location>
        <begin position="178"/>
        <end position="202"/>
    </location>
</feature>
<sequence>MLPRARWLDLGWALFTNLFVLAGVLAWGWPPGNVLVLFWVENVILGVVTAVRIATAQGGLQPGAPTGSRVAKVLFFTVHYGIFALVHGVFAGIIAVSIGMQVGFWSLAVPALLIALRYVVDLATTWFIGEQRRTVTPDQAFTAPYPRLFVLHLTTLLGFFLVMSQLGRRPGTGPVGDVLGWLAAHGLPVTTGALVVTLLMVIKTIADLVVMNPRPREGGLRWKFDFGM</sequence>
<dbReference type="Pfam" id="PF20108">
    <property type="entry name" value="DUF6498"/>
    <property type="match status" value="1"/>
</dbReference>
<dbReference type="EMBL" id="LT985188">
    <property type="protein sequence ID" value="SPD87660.1"/>
    <property type="molecule type" value="Genomic_DNA"/>
</dbReference>
<dbReference type="OrthoDB" id="3734431at2"/>
<name>A0A2N9JHV7_9ACTN</name>
<evidence type="ECO:0000313" key="2">
    <source>
        <dbReference type="EMBL" id="SPD87660.1"/>
    </source>
</evidence>
<dbReference type="Proteomes" id="UP000238164">
    <property type="component" value="Chromosome 1"/>
</dbReference>
<feature type="transmembrane region" description="Helical" evidence="1">
    <location>
        <begin position="7"/>
        <end position="29"/>
    </location>
</feature>
<dbReference type="InterPro" id="IPR045466">
    <property type="entry name" value="DUF6498"/>
</dbReference>
<proteinExistence type="predicted"/>
<keyword evidence="1" id="KW-1133">Transmembrane helix</keyword>
<dbReference type="KEGG" id="mgg:MPLG2_2630"/>
<dbReference type="RefSeq" id="WP_105186350.1">
    <property type="nucleotide sequence ID" value="NZ_BAAAGO010000031.1"/>
</dbReference>
<feature type="transmembrane region" description="Helical" evidence="1">
    <location>
        <begin position="148"/>
        <end position="166"/>
    </location>
</feature>
<evidence type="ECO:0000313" key="3">
    <source>
        <dbReference type="Proteomes" id="UP000238164"/>
    </source>
</evidence>
<keyword evidence="1" id="KW-0812">Transmembrane</keyword>
<evidence type="ECO:0000256" key="1">
    <source>
        <dbReference type="SAM" id="Phobius"/>
    </source>
</evidence>
<organism evidence="2 3">
    <name type="scientific">Micropruina glycogenica</name>
    <dbReference type="NCBI Taxonomy" id="75385"/>
    <lineage>
        <taxon>Bacteria</taxon>
        <taxon>Bacillati</taxon>
        <taxon>Actinomycetota</taxon>
        <taxon>Actinomycetes</taxon>
        <taxon>Propionibacteriales</taxon>
        <taxon>Nocardioidaceae</taxon>
        <taxon>Micropruina</taxon>
    </lineage>
</organism>
<reference evidence="2 3" key="1">
    <citation type="submission" date="2018-02" db="EMBL/GenBank/DDBJ databases">
        <authorList>
            <person name="Cohen D.B."/>
            <person name="Kent A.D."/>
        </authorList>
    </citation>
    <scope>NUCLEOTIDE SEQUENCE [LARGE SCALE GENOMIC DNA]</scope>
    <source>
        <strain evidence="2">1</strain>
    </source>
</reference>
<feature type="transmembrane region" description="Helical" evidence="1">
    <location>
        <begin position="104"/>
        <end position="128"/>
    </location>
</feature>
<protein>
    <submittedName>
        <fullName evidence="2">Uncharacterized protein</fullName>
    </submittedName>
</protein>
<keyword evidence="1" id="KW-0472">Membrane</keyword>
<feature type="transmembrane region" description="Helical" evidence="1">
    <location>
        <begin position="73"/>
        <end position="98"/>
    </location>
</feature>
<dbReference type="AlphaFoldDB" id="A0A2N9JHV7"/>
<keyword evidence="3" id="KW-1185">Reference proteome</keyword>
<gene>
    <name evidence="2" type="ORF">MPLG2_2630</name>
</gene>